<evidence type="ECO:0000313" key="8">
    <source>
        <dbReference type="EMBL" id="MBN8195447.1"/>
    </source>
</evidence>
<dbReference type="GO" id="GO:0016705">
    <property type="term" value="F:oxidoreductase activity, acting on paired donors, with incorporation or reduction of molecular oxygen"/>
    <property type="evidence" value="ECO:0007669"/>
    <property type="project" value="InterPro"/>
</dbReference>
<comment type="caution">
    <text evidence="8">The sequence shown here is derived from an EMBL/GenBank/DDBJ whole genome shotgun (WGS) entry which is preliminary data.</text>
</comment>
<evidence type="ECO:0000256" key="4">
    <source>
        <dbReference type="ARBA" id="ARBA00023033"/>
    </source>
</evidence>
<keyword evidence="2 6" id="KW-0288">FMN</keyword>
<dbReference type="AlphaFoldDB" id="A0A8I1M5U2"/>
<dbReference type="GO" id="GO:0004497">
    <property type="term" value="F:monooxygenase activity"/>
    <property type="evidence" value="ECO:0007669"/>
    <property type="project" value="UniProtKB-KW"/>
</dbReference>
<dbReference type="Gene3D" id="3.20.20.30">
    <property type="entry name" value="Luciferase-like domain"/>
    <property type="match status" value="1"/>
</dbReference>
<evidence type="ECO:0000256" key="1">
    <source>
        <dbReference type="ARBA" id="ARBA00022630"/>
    </source>
</evidence>
<feature type="binding site" evidence="6">
    <location>
        <position position="58"/>
    </location>
    <ligand>
        <name>FMN</name>
        <dbReference type="ChEBI" id="CHEBI:58210"/>
    </ligand>
</feature>
<protein>
    <submittedName>
        <fullName evidence="8">NtaA/DmoA family FMN-dependent monooxygenase</fullName>
        <ecNumber evidence="8">1.14.-.-</ecNumber>
    </submittedName>
</protein>
<dbReference type="SUPFAM" id="SSF51679">
    <property type="entry name" value="Bacterial luciferase-like"/>
    <property type="match status" value="1"/>
</dbReference>
<feature type="domain" description="Luciferase-like" evidence="7">
    <location>
        <begin position="26"/>
        <end position="384"/>
    </location>
</feature>
<dbReference type="InterPro" id="IPR036661">
    <property type="entry name" value="Luciferase-like_sf"/>
</dbReference>
<proteinExistence type="inferred from homology"/>
<dbReference type="PIRSF" id="PIRSF000337">
    <property type="entry name" value="NTA_MOA"/>
    <property type="match status" value="1"/>
</dbReference>
<dbReference type="NCBIfam" id="TIGR03860">
    <property type="entry name" value="FMN_nitrolo"/>
    <property type="match status" value="1"/>
</dbReference>
<dbReference type="InterPro" id="IPR016215">
    <property type="entry name" value="NTA_MOA"/>
</dbReference>
<dbReference type="Pfam" id="PF00296">
    <property type="entry name" value="Bac_luciferase"/>
    <property type="match status" value="1"/>
</dbReference>
<feature type="binding site" evidence="6">
    <location>
        <position position="149"/>
    </location>
    <ligand>
        <name>FMN</name>
        <dbReference type="ChEBI" id="CHEBI:58210"/>
    </ligand>
</feature>
<reference evidence="8" key="1">
    <citation type="submission" date="2020-12" db="EMBL/GenBank/DDBJ databases">
        <title>Oil enriched cultivation method for isolating marine PHA-producing bacteria.</title>
        <authorList>
            <person name="Zheng W."/>
            <person name="Yu S."/>
            <person name="Huang Y."/>
        </authorList>
    </citation>
    <scope>NUCLEOTIDE SEQUENCE</scope>
    <source>
        <strain evidence="8">SY-2-3</strain>
    </source>
</reference>
<dbReference type="EMBL" id="JAEKJW010000001">
    <property type="protein sequence ID" value="MBN8195447.1"/>
    <property type="molecule type" value="Genomic_DNA"/>
</dbReference>
<comment type="similarity">
    <text evidence="5">Belongs to the NtaA/SnaA/DszA monooxygenase family.</text>
</comment>
<sequence length="435" mass="47943">MTTRKHIHIGLSVAPTWLMNDAWRRDDSNVENVFSTDFFVEIAKRAEKAKIDFLFRPDTLFMKPEMIAGSPGFSSLDPTIQLAALAEHTSKIGLVTTASTTFYPPYIVARQIQSLNILSKGRVGWNIVTSLDGNENFGISEMPSSEDRYRQAAEFSDVVHKLWASYPSDAIIADRQTGTYGNPDALTRTDHHGEFYDVAGPLNTPAFGNGKVPLFQAGASPAGRDFAASVAHAIFAATPDPEVARELRSDLRERAASKGRDPDDIRILPGLNMYLAPTREEAREIFAQTHARMDPRRMIAKVKELIALDLTDHPMDARVTADMLPPADTVVRSKTHGDLVRRLIERDQPTVKDLLTRPEVMGSSHWIVVGTPEDAVNEIAAWADINAGDGIIALPSGSHKSVELFLDQVVPGLQERGLFRTEYSGHTLADHLGVK</sequence>
<evidence type="ECO:0000313" key="9">
    <source>
        <dbReference type="Proteomes" id="UP000664405"/>
    </source>
</evidence>
<dbReference type="InterPro" id="IPR051260">
    <property type="entry name" value="Diverse_substr_monoxygenases"/>
</dbReference>
<dbReference type="PANTHER" id="PTHR30011:SF16">
    <property type="entry name" value="C2H2 FINGER DOMAIN TRANSCRIPTION FACTOR (EUROFUNG)-RELATED"/>
    <property type="match status" value="1"/>
</dbReference>
<evidence type="ECO:0000256" key="6">
    <source>
        <dbReference type="PIRSR" id="PIRSR000337-1"/>
    </source>
</evidence>
<organism evidence="8 9">
    <name type="scientific">Thalassospira povalilytica</name>
    <dbReference type="NCBI Taxonomy" id="732237"/>
    <lineage>
        <taxon>Bacteria</taxon>
        <taxon>Pseudomonadati</taxon>
        <taxon>Pseudomonadota</taxon>
        <taxon>Alphaproteobacteria</taxon>
        <taxon>Rhodospirillales</taxon>
        <taxon>Thalassospiraceae</taxon>
        <taxon>Thalassospira</taxon>
    </lineage>
</organism>
<name>A0A8I1M5U2_9PROT</name>
<keyword evidence="4 8" id="KW-0503">Monooxygenase</keyword>
<feature type="binding site" evidence="6">
    <location>
        <position position="220"/>
    </location>
    <ligand>
        <name>FMN</name>
        <dbReference type="ChEBI" id="CHEBI:58210"/>
    </ligand>
</feature>
<evidence type="ECO:0000256" key="5">
    <source>
        <dbReference type="ARBA" id="ARBA00033748"/>
    </source>
</evidence>
<dbReference type="InterPro" id="IPR011251">
    <property type="entry name" value="Luciferase-like_dom"/>
</dbReference>
<keyword evidence="3 8" id="KW-0560">Oxidoreductase</keyword>
<keyword evidence="1 6" id="KW-0285">Flavoprotein</keyword>
<evidence type="ECO:0000259" key="7">
    <source>
        <dbReference type="Pfam" id="PF00296"/>
    </source>
</evidence>
<gene>
    <name evidence="8" type="ORF">JF547_02855</name>
</gene>
<dbReference type="Proteomes" id="UP000664405">
    <property type="component" value="Unassembled WGS sequence"/>
</dbReference>
<evidence type="ECO:0000256" key="2">
    <source>
        <dbReference type="ARBA" id="ARBA00022643"/>
    </source>
</evidence>
<accession>A0A8I1M5U2</accession>
<evidence type="ECO:0000256" key="3">
    <source>
        <dbReference type="ARBA" id="ARBA00023002"/>
    </source>
</evidence>
<dbReference type="PANTHER" id="PTHR30011">
    <property type="entry name" value="ALKANESULFONATE MONOOXYGENASE-RELATED"/>
    <property type="match status" value="1"/>
</dbReference>
<feature type="binding site" evidence="6">
    <location>
        <position position="97"/>
    </location>
    <ligand>
        <name>FMN</name>
        <dbReference type="ChEBI" id="CHEBI:58210"/>
    </ligand>
</feature>
<dbReference type="RefSeq" id="WP_206926572.1">
    <property type="nucleotide sequence ID" value="NZ_JAEKJW010000001.1"/>
</dbReference>
<dbReference type="EC" id="1.14.-.-" evidence="8"/>